<evidence type="ECO:0000313" key="3">
    <source>
        <dbReference type="EMBL" id="TFU20561.1"/>
    </source>
</evidence>
<dbReference type="CDD" id="cd00755">
    <property type="entry name" value="YgdL_like"/>
    <property type="match status" value="1"/>
</dbReference>
<reference evidence="3 4" key="1">
    <citation type="submission" date="2019-03" db="EMBL/GenBank/DDBJ databases">
        <title>Diversity of the mouse oral microbiome.</title>
        <authorList>
            <person name="Joseph S."/>
            <person name="Aduse-Opoku J."/>
            <person name="Curtis M."/>
            <person name="Wade W."/>
            <person name="Hashim A."/>
        </authorList>
    </citation>
    <scope>NUCLEOTIDE SEQUENCE [LARGE SCALE GENOMIC DNA]</scope>
    <source>
        <strain evidence="4">irhom_31</strain>
    </source>
</reference>
<feature type="domain" description="THIF-type NAD/FAD binding fold" evidence="2">
    <location>
        <begin position="26"/>
        <end position="261"/>
    </location>
</feature>
<evidence type="ECO:0000256" key="1">
    <source>
        <dbReference type="SAM" id="MobiDB-lite"/>
    </source>
</evidence>
<dbReference type="PANTHER" id="PTHR43267">
    <property type="entry name" value="TRNA THREONYLCARBAMOYLADENOSINE DEHYDRATASE"/>
    <property type="match status" value="1"/>
</dbReference>
<comment type="caution">
    <text evidence="3">The sequence shown here is derived from an EMBL/GenBank/DDBJ whole genome shotgun (WGS) entry which is preliminary data.</text>
</comment>
<dbReference type="OrthoDB" id="9804286at2"/>
<dbReference type="InterPro" id="IPR000594">
    <property type="entry name" value="ThiF_NAD_FAD-bd"/>
</dbReference>
<dbReference type="Pfam" id="PF00899">
    <property type="entry name" value="ThiF"/>
    <property type="match status" value="1"/>
</dbReference>
<evidence type="ECO:0000313" key="4">
    <source>
        <dbReference type="Proteomes" id="UP000297951"/>
    </source>
</evidence>
<dbReference type="InterPro" id="IPR035985">
    <property type="entry name" value="Ubiquitin-activating_enz"/>
</dbReference>
<feature type="region of interest" description="Disordered" evidence="1">
    <location>
        <begin position="261"/>
        <end position="280"/>
    </location>
</feature>
<dbReference type="InterPro" id="IPR045886">
    <property type="entry name" value="ThiF/MoeB/HesA"/>
</dbReference>
<organism evidence="3 4">
    <name type="scientific">Rothia nasimurium</name>
    <dbReference type="NCBI Taxonomy" id="85336"/>
    <lineage>
        <taxon>Bacteria</taxon>
        <taxon>Bacillati</taxon>
        <taxon>Actinomycetota</taxon>
        <taxon>Actinomycetes</taxon>
        <taxon>Micrococcales</taxon>
        <taxon>Micrococcaceae</taxon>
        <taxon>Rothia</taxon>
    </lineage>
</organism>
<evidence type="ECO:0000259" key="2">
    <source>
        <dbReference type="Pfam" id="PF00899"/>
    </source>
</evidence>
<gene>
    <name evidence="3" type="ORF">E4U03_11240</name>
</gene>
<dbReference type="GO" id="GO:0061504">
    <property type="term" value="P:cyclic threonylcarbamoyladenosine biosynthetic process"/>
    <property type="evidence" value="ECO:0007669"/>
    <property type="project" value="TreeGrafter"/>
</dbReference>
<accession>A0A4Y9F0L7</accession>
<dbReference type="GO" id="GO:0061503">
    <property type="term" value="F:tRNA threonylcarbamoyladenosine dehydratase"/>
    <property type="evidence" value="ECO:0007669"/>
    <property type="project" value="TreeGrafter"/>
</dbReference>
<dbReference type="SUPFAM" id="SSF69572">
    <property type="entry name" value="Activating enzymes of the ubiquitin-like proteins"/>
    <property type="match status" value="1"/>
</dbReference>
<sequence>MTRLDTLTFRGDPVGVESERFARLRLLFKNEGLQKLQDATVMVLGLGGVGSACAEALARGGVGNLIVLDRDVVEESNINRQALAFTSTLGKVKAEVMEGMIKEIQPDCTVTAERVFLTPDNLTETLDKFPRPDYVIDCIDTITQKLAVYQWAAERGLNLVASMGAANRLDPTMLQFANIRRTYNCSMSKVVRAECRKRQIYGLEVLFSTELPFKVEKAPGAKAKGETLGSMSYMPPIMGQMLAGKVIRQLAGIEEIPAPPYLGSQAGEKDAAGQHLPQPR</sequence>
<dbReference type="AlphaFoldDB" id="A0A4Y9F0L7"/>
<proteinExistence type="predicted"/>
<name>A0A4Y9F0L7_9MICC</name>
<dbReference type="Proteomes" id="UP000297951">
    <property type="component" value="Unassembled WGS sequence"/>
</dbReference>
<dbReference type="GO" id="GO:0008641">
    <property type="term" value="F:ubiquitin-like modifier activating enzyme activity"/>
    <property type="evidence" value="ECO:0007669"/>
    <property type="project" value="InterPro"/>
</dbReference>
<protein>
    <submittedName>
        <fullName evidence="3">tRNA threonylcarbamoyladenosine dehydratase</fullName>
    </submittedName>
</protein>
<dbReference type="PANTHER" id="PTHR43267:SF1">
    <property type="entry name" value="TRNA THREONYLCARBAMOYLADENOSINE DEHYDRATASE"/>
    <property type="match status" value="1"/>
</dbReference>
<dbReference type="EMBL" id="SPQC01000054">
    <property type="protein sequence ID" value="TFU20561.1"/>
    <property type="molecule type" value="Genomic_DNA"/>
</dbReference>
<dbReference type="Gene3D" id="3.40.50.720">
    <property type="entry name" value="NAD(P)-binding Rossmann-like Domain"/>
    <property type="match status" value="1"/>
</dbReference>